<evidence type="ECO:0000313" key="2">
    <source>
        <dbReference type="Proteomes" id="UP000594014"/>
    </source>
</evidence>
<dbReference type="EMBL" id="CP042469">
    <property type="protein sequence ID" value="QOX65770.1"/>
    <property type="molecule type" value="Genomic_DNA"/>
</dbReference>
<keyword evidence="2" id="KW-1185">Reference proteome</keyword>
<reference evidence="1" key="1">
    <citation type="submission" date="2019-08" db="EMBL/GenBank/DDBJ databases">
        <title>Genome sequence of Clostridiales bacterium MT110.</title>
        <authorList>
            <person name="Cao J."/>
        </authorList>
    </citation>
    <scope>NUCLEOTIDE SEQUENCE</scope>
    <source>
        <strain evidence="1">MT110</strain>
    </source>
</reference>
<dbReference type="Proteomes" id="UP000594014">
    <property type="component" value="Chromosome"/>
</dbReference>
<gene>
    <name evidence="1" type="ORF">FRZ06_00100</name>
</gene>
<sequence length="274" mass="30183">MSVMYPADKESKIEMIGPFPLDVSINAQPTEGSFPLALISHGSGGGNLLYRTLAHYLACNGFIVGMPEHPFNNFSNNTLEGTVENLENRPRHINIAIDWFFESENFSRVIKSDAISIIGHSTGGCTALSMAGGIPTSLPNESLDGKPKEIIVACKRKISTLVLLAPGMVWFQAEKALSGVDIPILMIMAEKDQFIQSSQAQTLLDGVADRRKVTYKIVENAGHFSFLSPFPEFMITPDFFPAQDPPGFDRQKYHDELNFEVLKFLLAENSTLAL</sequence>
<keyword evidence="1" id="KW-0378">Hydrolase</keyword>
<protein>
    <submittedName>
        <fullName evidence="1">Alpha/beta hydrolase</fullName>
    </submittedName>
</protein>
<name>A0ACD1AGW9_9FIRM</name>
<proteinExistence type="predicted"/>
<evidence type="ECO:0000313" key="1">
    <source>
        <dbReference type="EMBL" id="QOX65770.1"/>
    </source>
</evidence>
<organism evidence="1 2">
    <name type="scientific">Anoxybacterium hadale</name>
    <dbReference type="NCBI Taxonomy" id="3408580"/>
    <lineage>
        <taxon>Bacteria</taxon>
        <taxon>Bacillati</taxon>
        <taxon>Bacillota</taxon>
        <taxon>Clostridia</taxon>
        <taxon>Peptostreptococcales</taxon>
        <taxon>Anaerovoracaceae</taxon>
        <taxon>Anoxybacterium</taxon>
    </lineage>
</organism>
<accession>A0ACD1AGW9</accession>